<comment type="caution">
    <text evidence="1">The sequence shown here is derived from an EMBL/GenBank/DDBJ whole genome shotgun (WGS) entry which is preliminary data.</text>
</comment>
<proteinExistence type="predicted"/>
<evidence type="ECO:0000313" key="2">
    <source>
        <dbReference type="Proteomes" id="UP000293638"/>
    </source>
</evidence>
<dbReference type="AlphaFoldDB" id="A0A4Q7NUW3"/>
<sequence length="194" mass="19611">MTLRVVLVLGGPRLARGPLLEALQGVAAAGARADVVSWRALDDELRAAIAATGGAVVLPGTAAPLAPPRPPGGSLPALPAAAGRVQAALGWRWRRLRKRLTMSGAVPSGATSLPARLLARATGQVVPPSIGFARTAGSSPEARALLALADVAVAVDRDAALTVWRLARRRPDVTAVSGVAALARVPLGPVQPGP</sequence>
<protein>
    <submittedName>
        <fullName evidence="1">Uncharacterized protein</fullName>
    </submittedName>
</protein>
<dbReference type="EMBL" id="SGXD01000002">
    <property type="protein sequence ID" value="RZS90212.1"/>
    <property type="molecule type" value="Genomic_DNA"/>
</dbReference>
<dbReference type="Proteomes" id="UP000293638">
    <property type="component" value="Unassembled WGS sequence"/>
</dbReference>
<gene>
    <name evidence="1" type="ORF">EV189_1996</name>
</gene>
<reference evidence="1 2" key="1">
    <citation type="submission" date="2019-02" db="EMBL/GenBank/DDBJ databases">
        <title>Genomic Encyclopedia of Type Strains, Phase IV (KMG-IV): sequencing the most valuable type-strain genomes for metagenomic binning, comparative biology and taxonomic classification.</title>
        <authorList>
            <person name="Goeker M."/>
        </authorList>
    </citation>
    <scope>NUCLEOTIDE SEQUENCE [LARGE SCALE GENOMIC DNA]</scope>
    <source>
        <strain evidence="1 2">DSM 45622</strain>
    </source>
</reference>
<evidence type="ECO:0000313" key="1">
    <source>
        <dbReference type="EMBL" id="RZS90212.1"/>
    </source>
</evidence>
<organism evidence="1 2">
    <name type="scientific">Motilibacter rhizosphaerae</name>
    <dbReference type="NCBI Taxonomy" id="598652"/>
    <lineage>
        <taxon>Bacteria</taxon>
        <taxon>Bacillati</taxon>
        <taxon>Actinomycetota</taxon>
        <taxon>Actinomycetes</taxon>
        <taxon>Motilibacterales</taxon>
        <taxon>Motilibacteraceae</taxon>
        <taxon>Motilibacter</taxon>
    </lineage>
</organism>
<keyword evidence="2" id="KW-1185">Reference proteome</keyword>
<dbReference type="RefSeq" id="WP_130492702.1">
    <property type="nucleotide sequence ID" value="NZ_SGXD01000002.1"/>
</dbReference>
<name>A0A4Q7NUW3_9ACTN</name>
<accession>A0A4Q7NUW3</accession>